<dbReference type="GO" id="GO:0005524">
    <property type="term" value="F:ATP binding"/>
    <property type="evidence" value="ECO:0007669"/>
    <property type="project" value="UniProtKB-KW"/>
</dbReference>
<organism evidence="3">
    <name type="scientific">Caldiarchaeum subterraneum</name>
    <dbReference type="NCBI Taxonomy" id="311458"/>
    <lineage>
        <taxon>Archaea</taxon>
        <taxon>Nitrososphaerota</taxon>
        <taxon>Candidatus Caldarchaeales</taxon>
        <taxon>Candidatus Caldarchaeaceae</taxon>
        <taxon>Candidatus Caldarchaeum</taxon>
    </lineage>
</organism>
<dbReference type="PANTHER" id="PTHR33295">
    <property type="entry name" value="ATPASE"/>
    <property type="match status" value="1"/>
</dbReference>
<proteinExistence type="predicted"/>
<feature type="domain" description="AAA" evidence="1">
    <location>
        <begin position="39"/>
        <end position="172"/>
    </location>
</feature>
<name>A0A7C5QPY7_CALS0</name>
<evidence type="ECO:0000313" key="3">
    <source>
        <dbReference type="EMBL" id="HHK67593.1"/>
    </source>
</evidence>
<dbReference type="AlphaFoldDB" id="A0A7C5QPY7"/>
<reference evidence="3" key="1">
    <citation type="journal article" date="2020" name="mSystems">
        <title>Genome- and Community-Level Interaction Insights into Carbon Utilization and Element Cycling Functions of Hydrothermarchaeota in Hydrothermal Sediment.</title>
        <authorList>
            <person name="Zhou Z."/>
            <person name="Liu Y."/>
            <person name="Xu W."/>
            <person name="Pan J."/>
            <person name="Luo Z.H."/>
            <person name="Li M."/>
        </authorList>
    </citation>
    <scope>NUCLEOTIDE SEQUENCE [LARGE SCALE GENOMIC DNA]</scope>
    <source>
        <strain evidence="3">SpSt-1056</strain>
    </source>
</reference>
<dbReference type="InterPro" id="IPR025420">
    <property type="entry name" value="DUF4143"/>
</dbReference>
<dbReference type="SUPFAM" id="SSF52540">
    <property type="entry name" value="P-loop containing nucleoside triphosphate hydrolases"/>
    <property type="match status" value="1"/>
</dbReference>
<dbReference type="EMBL" id="DRWN01000005">
    <property type="protein sequence ID" value="HHK67593.1"/>
    <property type="molecule type" value="Genomic_DNA"/>
</dbReference>
<dbReference type="InterPro" id="IPR041682">
    <property type="entry name" value="AAA_14"/>
</dbReference>
<dbReference type="Pfam" id="PF13173">
    <property type="entry name" value="AAA_14"/>
    <property type="match status" value="1"/>
</dbReference>
<protein>
    <submittedName>
        <fullName evidence="3">ATP-binding protein</fullName>
    </submittedName>
</protein>
<feature type="domain" description="DUF4143" evidence="2">
    <location>
        <begin position="230"/>
        <end position="361"/>
    </location>
</feature>
<accession>A0A7C5QPY7</accession>
<dbReference type="Pfam" id="PF13635">
    <property type="entry name" value="DUF4143"/>
    <property type="match status" value="1"/>
</dbReference>
<dbReference type="PANTHER" id="PTHR33295:SF8">
    <property type="entry name" value="AAA+ ATPASE DOMAIN-CONTAINING PROTEIN"/>
    <property type="match status" value="1"/>
</dbReference>
<evidence type="ECO:0000259" key="2">
    <source>
        <dbReference type="Pfam" id="PF13635"/>
    </source>
</evidence>
<keyword evidence="3" id="KW-0067">ATP-binding</keyword>
<gene>
    <name evidence="3" type="ORF">ENM11_00340</name>
</gene>
<sequence>MRIDELNPWWKTSTVDESLAPPKHRDLFETLSNGLFRKYIQVVVGLRRVGKSTLLFQLIKHLIVQGTKPLRIIYVSFDDPEARRKGVVGCLKDFTELTGENYRTGALYLFVDEAQKSPDWASELKLLYDNYKNIRIVVSGSAGLNLLAEAKRSLAGRALYYELKPLSFREYLLFVESKADVSKPQLYSEELRKEFERYLKRPFPEIVHEDDEAFIKTYVREAVLEPVLFKDIPLHFRDVDVLLIESIMQNFLTNPATYLSVDSLSRDMKRAKTTIYRCLFYLEASLLTRRVMNFRPSTRSVSRKLARIYPYHPVLMLPFNPSDDKYAESLVASTLQARYYWREDGSEVDFLVDKTPVEVKYVGEVRQDDLRSIRRFMDKYGSDSGVVVTKNKEEVVDGVRLVPLWLLCLRGGV</sequence>
<keyword evidence="3" id="KW-0547">Nucleotide-binding</keyword>
<evidence type="ECO:0000259" key="1">
    <source>
        <dbReference type="Pfam" id="PF13173"/>
    </source>
</evidence>
<dbReference type="InterPro" id="IPR027417">
    <property type="entry name" value="P-loop_NTPase"/>
</dbReference>
<comment type="caution">
    <text evidence="3">The sequence shown here is derived from an EMBL/GenBank/DDBJ whole genome shotgun (WGS) entry which is preliminary data.</text>
</comment>